<dbReference type="Gene3D" id="1.25.40.20">
    <property type="entry name" value="Ankyrin repeat-containing domain"/>
    <property type="match status" value="1"/>
</dbReference>
<evidence type="ECO:0000256" key="1">
    <source>
        <dbReference type="SAM" id="MobiDB-lite"/>
    </source>
</evidence>
<feature type="region of interest" description="Disordered" evidence="1">
    <location>
        <begin position="287"/>
        <end position="320"/>
    </location>
</feature>
<dbReference type="Proteomes" id="UP000266841">
    <property type="component" value="Unassembled WGS sequence"/>
</dbReference>
<accession>K0R455</accession>
<dbReference type="AlphaFoldDB" id="K0R455"/>
<dbReference type="EMBL" id="AGNL01047179">
    <property type="protein sequence ID" value="EJK47235.1"/>
    <property type="molecule type" value="Genomic_DNA"/>
</dbReference>
<reference evidence="2 3" key="1">
    <citation type="journal article" date="2012" name="Genome Biol.">
        <title>Genome and low-iron response of an oceanic diatom adapted to chronic iron limitation.</title>
        <authorList>
            <person name="Lommer M."/>
            <person name="Specht M."/>
            <person name="Roy A.S."/>
            <person name="Kraemer L."/>
            <person name="Andreson R."/>
            <person name="Gutowska M.A."/>
            <person name="Wolf J."/>
            <person name="Bergner S.V."/>
            <person name="Schilhabel M.B."/>
            <person name="Klostermeier U.C."/>
            <person name="Beiko R.G."/>
            <person name="Rosenstiel P."/>
            <person name="Hippler M."/>
            <person name="Laroche J."/>
        </authorList>
    </citation>
    <scope>NUCLEOTIDE SEQUENCE [LARGE SCALE GENOMIC DNA]</scope>
    <source>
        <strain evidence="2 3">CCMP1005</strain>
    </source>
</reference>
<dbReference type="OrthoDB" id="10689684at2759"/>
<proteinExistence type="predicted"/>
<protein>
    <submittedName>
        <fullName evidence="2">Uncharacterized protein</fullName>
    </submittedName>
</protein>
<sequence>MRELHRFVYLRKWKELQNAIIEDPGVSVRVIDVAYAAEDKPRLRYWVGSDNYPSTDIQAATLAEKAADREMCQRRTLLHSIFRLDFPSNEELAVQLSQLSHGCGEEKLQDLVQATRTAEMLIEASRGCTIPGHNSALTLKDWSGDTPLHSLTGRGDSHIDMVEVVLRSVQGDGATSLHELLASQNDHGCTPLHHLADAMKGDILKLLLDKCKIDDGSEHPLLISDNDSDLPLHYTCANSDDISAKIEIIRLLVEAEPRSVLVANSVGKLAIDEHILAYLGEIEAQESTSSGESVSSSDESEDSGSAEDGELCDKPSGSHEIEDRSVIQRSRNFILKRNDWRLNLWQPMWILTEAAANLIQFREDWLPLQAATVAIKYAKFPALVLALCANDSYASVDLFGHLGLHYGCGDVDQLLEPESIQASVNMVEATISENNINPGSSPFLRRFGSQDFSFTLIQWLVGIAPGTAQTKTLNRLPLHLLLAASSCNEKNYWSDIELLLELCPRSLKTRDPTHLYPFQLASVNEHITTPTKDEEIVKIDTTFRLLLKDPSLVLS</sequence>
<evidence type="ECO:0000313" key="3">
    <source>
        <dbReference type="Proteomes" id="UP000266841"/>
    </source>
</evidence>
<organism evidence="2 3">
    <name type="scientific">Thalassiosira oceanica</name>
    <name type="common">Marine diatom</name>
    <dbReference type="NCBI Taxonomy" id="159749"/>
    <lineage>
        <taxon>Eukaryota</taxon>
        <taxon>Sar</taxon>
        <taxon>Stramenopiles</taxon>
        <taxon>Ochrophyta</taxon>
        <taxon>Bacillariophyta</taxon>
        <taxon>Coscinodiscophyceae</taxon>
        <taxon>Thalassiosirophycidae</taxon>
        <taxon>Thalassiosirales</taxon>
        <taxon>Thalassiosiraceae</taxon>
        <taxon>Thalassiosira</taxon>
    </lineage>
</organism>
<gene>
    <name evidence="2" type="ORF">THAOC_34060</name>
</gene>
<dbReference type="InterPro" id="IPR036770">
    <property type="entry name" value="Ankyrin_rpt-contain_sf"/>
</dbReference>
<dbReference type="InterPro" id="IPR002110">
    <property type="entry name" value="Ankyrin_rpt"/>
</dbReference>
<dbReference type="SUPFAM" id="SSF48403">
    <property type="entry name" value="Ankyrin repeat"/>
    <property type="match status" value="1"/>
</dbReference>
<dbReference type="eggNOG" id="ENOG502QZ6R">
    <property type="taxonomic scope" value="Eukaryota"/>
</dbReference>
<evidence type="ECO:0000313" key="2">
    <source>
        <dbReference type="EMBL" id="EJK47235.1"/>
    </source>
</evidence>
<feature type="compositionally biased region" description="Basic and acidic residues" evidence="1">
    <location>
        <begin position="311"/>
        <end position="320"/>
    </location>
</feature>
<name>K0R455_THAOC</name>
<keyword evidence="3" id="KW-1185">Reference proteome</keyword>
<comment type="caution">
    <text evidence="2">The sequence shown here is derived from an EMBL/GenBank/DDBJ whole genome shotgun (WGS) entry which is preliminary data.</text>
</comment>
<feature type="compositionally biased region" description="Acidic residues" evidence="1">
    <location>
        <begin position="298"/>
        <end position="310"/>
    </location>
</feature>
<dbReference type="SMART" id="SM00248">
    <property type="entry name" value="ANK"/>
    <property type="match status" value="3"/>
</dbReference>
<feature type="compositionally biased region" description="Low complexity" evidence="1">
    <location>
        <begin position="287"/>
        <end position="297"/>
    </location>
</feature>